<dbReference type="GO" id="GO:0051028">
    <property type="term" value="P:mRNA transport"/>
    <property type="evidence" value="ECO:0007669"/>
    <property type="project" value="UniProtKB-KW"/>
</dbReference>
<sequence length="251" mass="27898">MSLAEFDEIDFTHSAPRLDRPSDYLMKKARRRHNGLQDIRDSYKSATIYVGNLSFYTTEEQIYELFSKVGPIKQIIMGLDRFNYTPCGFCFVVYKKPSDAINAVKYLGETKLEDRLVTIDLDPGFQDGRQFGRGASGGQVKDEMKFEYGAGNIAGPGGIQANFQPTPIPINSNGEIPVGLQPIGAFPQQDSNSNIRFGNRRIAGGGDYYKPGLENSQSIGDSYVPGESNENENEQSNENENNQPNDVEVEN</sequence>
<dbReference type="EMBL" id="CAIF01000216">
    <property type="protein sequence ID" value="CCH45862.1"/>
    <property type="molecule type" value="Genomic_DNA"/>
</dbReference>
<evidence type="ECO:0000256" key="3">
    <source>
        <dbReference type="ARBA" id="ARBA00019878"/>
    </source>
</evidence>
<dbReference type="GO" id="GO:0005846">
    <property type="term" value="C:nuclear cap binding complex"/>
    <property type="evidence" value="ECO:0007669"/>
    <property type="project" value="InterPro"/>
</dbReference>
<evidence type="ECO:0000313" key="15">
    <source>
        <dbReference type="Proteomes" id="UP000009328"/>
    </source>
</evidence>
<dbReference type="InterPro" id="IPR035979">
    <property type="entry name" value="RBD_domain_sf"/>
</dbReference>
<dbReference type="GO" id="GO:0045292">
    <property type="term" value="P:mRNA cis splicing, via spliceosome"/>
    <property type="evidence" value="ECO:0007669"/>
    <property type="project" value="InterPro"/>
</dbReference>
<comment type="similarity">
    <text evidence="2 11">Belongs to the RRM NCBP2 family.</text>
</comment>
<dbReference type="AlphaFoldDB" id="K0KVC9"/>
<dbReference type="eggNOG" id="KOG0121">
    <property type="taxonomic scope" value="Eukaryota"/>
</dbReference>
<evidence type="ECO:0000256" key="4">
    <source>
        <dbReference type="ARBA" id="ARBA00022448"/>
    </source>
</evidence>
<evidence type="ECO:0000256" key="7">
    <source>
        <dbReference type="ARBA" id="ARBA00022884"/>
    </source>
</evidence>
<dbReference type="GO" id="GO:0005634">
    <property type="term" value="C:nucleus"/>
    <property type="evidence" value="ECO:0007669"/>
    <property type="project" value="UniProtKB-SubCell"/>
</dbReference>
<dbReference type="InterPro" id="IPR034148">
    <property type="entry name" value="NCBP2_RRM"/>
</dbReference>
<evidence type="ECO:0000256" key="10">
    <source>
        <dbReference type="PROSITE-ProRule" id="PRU00176"/>
    </source>
</evidence>
<keyword evidence="8 11" id="KW-0508">mRNA splicing</keyword>
<dbReference type="GO" id="GO:0000339">
    <property type="term" value="F:RNA cap binding"/>
    <property type="evidence" value="ECO:0007669"/>
    <property type="project" value="InterPro"/>
</dbReference>
<comment type="caution">
    <text evidence="14">The sequence shown here is derived from an EMBL/GenBank/DDBJ whole genome shotgun (WGS) entry which is preliminary data.</text>
</comment>
<evidence type="ECO:0000313" key="14">
    <source>
        <dbReference type="EMBL" id="CCH45862.1"/>
    </source>
</evidence>
<reference evidence="14 15" key="1">
    <citation type="journal article" date="2012" name="Eukaryot. Cell">
        <title>Draft genome sequence of Wickerhamomyces ciferrii NRRL Y-1031 F-60-10.</title>
        <authorList>
            <person name="Schneider J."/>
            <person name="Andrea H."/>
            <person name="Blom J."/>
            <person name="Jaenicke S."/>
            <person name="Ruckert C."/>
            <person name="Schorsch C."/>
            <person name="Szczepanowski R."/>
            <person name="Farwick M."/>
            <person name="Goesmann A."/>
            <person name="Puhler A."/>
            <person name="Schaffer S."/>
            <person name="Tauch A."/>
            <person name="Kohler T."/>
            <person name="Brinkrolf K."/>
        </authorList>
    </citation>
    <scope>NUCLEOTIDE SEQUENCE [LARGE SCALE GENOMIC DNA]</scope>
    <source>
        <strain evidence="15">ATCC 14091 / BCRC 22168 / CBS 111 / JCM 3599 / NBRC 0793 / NRRL Y-1031 F-60-10</strain>
    </source>
</reference>
<proteinExistence type="inferred from homology"/>
<evidence type="ECO:0000256" key="12">
    <source>
        <dbReference type="SAM" id="MobiDB-lite"/>
    </source>
</evidence>
<feature type="region of interest" description="Disordered" evidence="12">
    <location>
        <begin position="208"/>
        <end position="251"/>
    </location>
</feature>
<keyword evidence="15" id="KW-1185">Reference proteome</keyword>
<dbReference type="Gene3D" id="3.30.70.330">
    <property type="match status" value="1"/>
</dbReference>
<evidence type="ECO:0000256" key="11">
    <source>
        <dbReference type="RuleBase" id="RU364036"/>
    </source>
</evidence>
<evidence type="ECO:0000259" key="13">
    <source>
        <dbReference type="PROSITE" id="PS50102"/>
    </source>
</evidence>
<dbReference type="PANTHER" id="PTHR18847">
    <property type="entry name" value="20 KD NUCLEAR CAP BINDING PROTEIN"/>
    <property type="match status" value="1"/>
</dbReference>
<dbReference type="InterPro" id="IPR000504">
    <property type="entry name" value="RRM_dom"/>
</dbReference>
<organism evidence="14 15">
    <name type="scientific">Wickerhamomyces ciferrii (strain ATCC 14091 / BCRC 22168 / CBS 111 / JCM 3599 / NBRC 0793 / NRRL Y-1031 F-60-10)</name>
    <name type="common">Yeast</name>
    <name type="synonym">Pichia ciferrii</name>
    <dbReference type="NCBI Taxonomy" id="1206466"/>
    <lineage>
        <taxon>Eukaryota</taxon>
        <taxon>Fungi</taxon>
        <taxon>Dikarya</taxon>
        <taxon>Ascomycota</taxon>
        <taxon>Saccharomycotina</taxon>
        <taxon>Saccharomycetes</taxon>
        <taxon>Phaffomycetales</taxon>
        <taxon>Wickerhamomycetaceae</taxon>
        <taxon>Wickerhamomyces</taxon>
    </lineage>
</organism>
<dbReference type="Pfam" id="PF00076">
    <property type="entry name" value="RRM_1"/>
    <property type="match status" value="1"/>
</dbReference>
<evidence type="ECO:0000256" key="2">
    <source>
        <dbReference type="ARBA" id="ARBA00010725"/>
    </source>
</evidence>
<evidence type="ECO:0000256" key="9">
    <source>
        <dbReference type="ARBA" id="ARBA00023242"/>
    </source>
</evidence>
<keyword evidence="7 10" id="KW-0694">RNA-binding</keyword>
<accession>K0KVC9</accession>
<keyword evidence="9 11" id="KW-0539">Nucleus</keyword>
<dbReference type="Proteomes" id="UP000009328">
    <property type="component" value="Unassembled WGS sequence"/>
</dbReference>
<keyword evidence="4" id="KW-0813">Transport</keyword>
<dbReference type="FunCoup" id="K0KVC9">
    <property type="interactions" value="861"/>
</dbReference>
<dbReference type="GO" id="GO:0006401">
    <property type="term" value="P:RNA catabolic process"/>
    <property type="evidence" value="ECO:0007669"/>
    <property type="project" value="UniProtKB-ARBA"/>
</dbReference>
<dbReference type="PANTHER" id="PTHR18847:SF0">
    <property type="entry name" value="NUCLEAR CAP-BINDING PROTEIN SUBUNIT 2"/>
    <property type="match status" value="1"/>
</dbReference>
<gene>
    <name evidence="14" type="ORF">BN7_5449</name>
</gene>
<dbReference type="CDD" id="cd12240">
    <property type="entry name" value="RRM_NCBP2"/>
    <property type="match status" value="1"/>
</dbReference>
<dbReference type="HOGENOM" id="CLU_070952_1_0_1"/>
<dbReference type="PROSITE" id="PS50102">
    <property type="entry name" value="RRM"/>
    <property type="match status" value="1"/>
</dbReference>
<protein>
    <recommendedName>
        <fullName evidence="3 11">Nuclear cap-binding protein subunit 2</fullName>
    </recommendedName>
    <alternativeName>
        <fullName evidence="11">20 kDa nuclear cap-binding protein</fullName>
    </alternativeName>
</protein>
<dbReference type="InterPro" id="IPR027157">
    <property type="entry name" value="NCBP2"/>
</dbReference>
<evidence type="ECO:0000256" key="5">
    <source>
        <dbReference type="ARBA" id="ARBA00022664"/>
    </source>
</evidence>
<dbReference type="STRING" id="1206466.K0KVC9"/>
<feature type="domain" description="RRM" evidence="13">
    <location>
        <begin position="46"/>
        <end position="124"/>
    </location>
</feature>
<evidence type="ECO:0000256" key="8">
    <source>
        <dbReference type="ARBA" id="ARBA00023187"/>
    </source>
</evidence>
<dbReference type="SMART" id="SM00360">
    <property type="entry name" value="RRM"/>
    <property type="match status" value="1"/>
</dbReference>
<evidence type="ECO:0000256" key="1">
    <source>
        <dbReference type="ARBA" id="ARBA00004123"/>
    </source>
</evidence>
<dbReference type="InterPro" id="IPR012677">
    <property type="entry name" value="Nucleotide-bd_a/b_plait_sf"/>
</dbReference>
<keyword evidence="6" id="KW-0509">mRNA transport</keyword>
<feature type="compositionally biased region" description="Low complexity" evidence="12">
    <location>
        <begin position="238"/>
        <end position="251"/>
    </location>
</feature>
<evidence type="ECO:0000256" key="6">
    <source>
        <dbReference type="ARBA" id="ARBA00022816"/>
    </source>
</evidence>
<keyword evidence="5 11" id="KW-0507">mRNA processing</keyword>
<dbReference type="FunFam" id="3.30.70.330:FF:000538">
    <property type="entry name" value="Nuclear cap-binding protein subunit 2"/>
    <property type="match status" value="1"/>
</dbReference>
<comment type="subcellular location">
    <subcellularLocation>
        <location evidence="1 11">Nucleus</location>
    </subcellularLocation>
</comment>
<dbReference type="SUPFAM" id="SSF54928">
    <property type="entry name" value="RNA-binding domain, RBD"/>
    <property type="match status" value="1"/>
</dbReference>
<dbReference type="InParanoid" id="K0KVC9"/>
<name>K0KVC9_WICCF</name>